<sequence length="358" mass="38766">MTTPPTTSAVLSVAPLGMPWETLDPFLFCVHHDDAYPPGNGRHGPDPALLAGRQMGADFSGQAGWSMYHGEQVPGFPAHPHRGFETVTIVRQGRVDHSDSLGAGARFGGGDVQWLTAGRGIVHAEMFPLLRTDQPNPLELFQIWLNLPADSKMVAPHFTMFWSQHIPRHRFADDAGRATEVVCIAGPLPTPDGALQPLAPPPDSWASRAPADVAIWTLRLAPGARWTLPAAAGHGTRRKLYFFAGRTLAIDGQAVPMRSGVEVKAGVAVTLVNGDEPAELLMLQGRPIGEPVAQYGPFVMNTEQELRQAFDDYRRTQFGGWPWPDAAPVHGDDATRFARHADGKTERHTAQDEGAATP</sequence>
<gene>
    <name evidence="5" type="ORF">ACG00X_19695</name>
</gene>
<protein>
    <submittedName>
        <fullName evidence="5">Pirin family protein</fullName>
    </submittedName>
</protein>
<dbReference type="PANTHER" id="PTHR13903">
    <property type="entry name" value="PIRIN-RELATED"/>
    <property type="match status" value="1"/>
</dbReference>
<evidence type="ECO:0000313" key="5">
    <source>
        <dbReference type="EMBL" id="MFG6459063.1"/>
    </source>
</evidence>
<accession>A0ABW7GAU0</accession>
<dbReference type="Proteomes" id="UP001606305">
    <property type="component" value="Unassembled WGS sequence"/>
</dbReference>
<dbReference type="Gene3D" id="2.60.120.10">
    <property type="entry name" value="Jelly Rolls"/>
    <property type="match status" value="2"/>
</dbReference>
<dbReference type="Pfam" id="PF02678">
    <property type="entry name" value="Pirin"/>
    <property type="match status" value="1"/>
</dbReference>
<keyword evidence="6" id="KW-1185">Reference proteome</keyword>
<dbReference type="SUPFAM" id="SSF51182">
    <property type="entry name" value="RmlC-like cupins"/>
    <property type="match status" value="1"/>
</dbReference>
<organism evidence="5 6">
    <name type="scientific">Pelomonas nitida</name>
    <dbReference type="NCBI Taxonomy" id="3299027"/>
    <lineage>
        <taxon>Bacteria</taxon>
        <taxon>Pseudomonadati</taxon>
        <taxon>Pseudomonadota</taxon>
        <taxon>Betaproteobacteria</taxon>
        <taxon>Burkholderiales</taxon>
        <taxon>Sphaerotilaceae</taxon>
        <taxon>Roseateles</taxon>
    </lineage>
</organism>
<dbReference type="RefSeq" id="WP_394490674.1">
    <property type="nucleotide sequence ID" value="NZ_JBIGIA010000018.1"/>
</dbReference>
<dbReference type="PANTHER" id="PTHR13903:SF8">
    <property type="entry name" value="PIRIN"/>
    <property type="match status" value="1"/>
</dbReference>
<comment type="similarity">
    <text evidence="1 2">Belongs to the pirin family.</text>
</comment>
<feature type="domain" description="Pirin C-terminal" evidence="4">
    <location>
        <begin position="216"/>
        <end position="319"/>
    </location>
</feature>
<feature type="domain" description="Pirin N-terminal" evidence="3">
    <location>
        <begin position="70"/>
        <end position="145"/>
    </location>
</feature>
<reference evidence="5 6" key="1">
    <citation type="submission" date="2024-09" db="EMBL/GenBank/DDBJ databases">
        <title>Novel species of the genus Pelomonas and Roseateles isolated from streams.</title>
        <authorList>
            <person name="Lu H."/>
        </authorList>
    </citation>
    <scope>NUCLEOTIDE SEQUENCE [LARGE SCALE GENOMIC DNA]</scope>
    <source>
        <strain evidence="5 6">BYS96W</strain>
    </source>
</reference>
<dbReference type="InterPro" id="IPR012093">
    <property type="entry name" value="Pirin"/>
</dbReference>
<comment type="caution">
    <text evidence="5">The sequence shown here is derived from an EMBL/GenBank/DDBJ whole genome shotgun (WGS) entry which is preliminary data.</text>
</comment>
<dbReference type="InterPro" id="IPR003829">
    <property type="entry name" value="Pirin_N_dom"/>
</dbReference>
<evidence type="ECO:0000259" key="3">
    <source>
        <dbReference type="Pfam" id="PF02678"/>
    </source>
</evidence>
<dbReference type="InterPro" id="IPR008778">
    <property type="entry name" value="Pirin_C_dom"/>
</dbReference>
<evidence type="ECO:0000313" key="6">
    <source>
        <dbReference type="Proteomes" id="UP001606305"/>
    </source>
</evidence>
<dbReference type="Pfam" id="PF05726">
    <property type="entry name" value="Pirin_C"/>
    <property type="match status" value="1"/>
</dbReference>
<dbReference type="InterPro" id="IPR014710">
    <property type="entry name" value="RmlC-like_jellyroll"/>
</dbReference>
<proteinExistence type="inferred from homology"/>
<evidence type="ECO:0000259" key="4">
    <source>
        <dbReference type="Pfam" id="PF05726"/>
    </source>
</evidence>
<name>A0ABW7GAU0_9BURK</name>
<evidence type="ECO:0000256" key="1">
    <source>
        <dbReference type="ARBA" id="ARBA00008416"/>
    </source>
</evidence>
<dbReference type="EMBL" id="JBIGIA010000018">
    <property type="protein sequence ID" value="MFG6459063.1"/>
    <property type="molecule type" value="Genomic_DNA"/>
</dbReference>
<dbReference type="InterPro" id="IPR011051">
    <property type="entry name" value="RmlC_Cupin_sf"/>
</dbReference>
<evidence type="ECO:0000256" key="2">
    <source>
        <dbReference type="RuleBase" id="RU003457"/>
    </source>
</evidence>